<dbReference type="EMBL" id="BNCQ01000005">
    <property type="protein sequence ID" value="GIL97760.1"/>
    <property type="molecule type" value="Genomic_DNA"/>
</dbReference>
<dbReference type="GO" id="GO:0016491">
    <property type="term" value="F:oxidoreductase activity"/>
    <property type="evidence" value="ECO:0007669"/>
    <property type="project" value="InterPro"/>
</dbReference>
<organism evidence="3 5">
    <name type="scientific">Volvox reticuliferus</name>
    <dbReference type="NCBI Taxonomy" id="1737510"/>
    <lineage>
        <taxon>Eukaryota</taxon>
        <taxon>Viridiplantae</taxon>
        <taxon>Chlorophyta</taxon>
        <taxon>core chlorophytes</taxon>
        <taxon>Chlorophyceae</taxon>
        <taxon>CS clade</taxon>
        <taxon>Chlamydomonadales</taxon>
        <taxon>Volvocaceae</taxon>
        <taxon>Volvox</taxon>
    </lineage>
</organism>
<protein>
    <submittedName>
        <fullName evidence="3">Uncharacterized protein</fullName>
    </submittedName>
</protein>
<keyword evidence="5" id="KW-1185">Reference proteome</keyword>
<dbReference type="OrthoDB" id="10248373at2759"/>
<name>A0A8J4FFK4_9CHLO</name>
<dbReference type="PANTHER" id="PTHR23409">
    <property type="entry name" value="RIBONUCLEOSIDE-DIPHOSPHATE REDUCTASE SMALL CHAIN"/>
    <property type="match status" value="1"/>
</dbReference>
<dbReference type="CDD" id="cd01049">
    <property type="entry name" value="RNRR2"/>
    <property type="match status" value="1"/>
</dbReference>
<evidence type="ECO:0000256" key="2">
    <source>
        <dbReference type="SAM" id="MobiDB-lite"/>
    </source>
</evidence>
<evidence type="ECO:0000313" key="5">
    <source>
        <dbReference type="Proteomes" id="UP000747110"/>
    </source>
</evidence>
<dbReference type="InterPro" id="IPR033909">
    <property type="entry name" value="RNR_small"/>
</dbReference>
<dbReference type="PROSITE" id="PS00368">
    <property type="entry name" value="RIBORED_SMALL"/>
    <property type="match status" value="1"/>
</dbReference>
<dbReference type="InterPro" id="IPR009078">
    <property type="entry name" value="Ferritin-like_SF"/>
</dbReference>
<proteinExistence type="inferred from homology"/>
<evidence type="ECO:0000256" key="1">
    <source>
        <dbReference type="ARBA" id="ARBA00009303"/>
    </source>
</evidence>
<dbReference type="Pfam" id="PF00268">
    <property type="entry name" value="Ribonuc_red_sm"/>
    <property type="match status" value="1"/>
</dbReference>
<dbReference type="EMBL" id="BNCP01000002">
    <property type="protein sequence ID" value="GIL70039.1"/>
    <property type="molecule type" value="Genomic_DNA"/>
</dbReference>
<comment type="caution">
    <text evidence="3">The sequence shown here is derived from an EMBL/GenBank/DDBJ whole genome shotgun (WGS) entry which is preliminary data.</text>
</comment>
<feature type="compositionally biased region" description="Polar residues" evidence="2">
    <location>
        <begin position="126"/>
        <end position="148"/>
    </location>
</feature>
<dbReference type="InterPro" id="IPR000358">
    <property type="entry name" value="RNR_small_fam"/>
</dbReference>
<dbReference type="AlphaFoldDB" id="A0A8J4FFK4"/>
<feature type="region of interest" description="Disordered" evidence="2">
    <location>
        <begin position="83"/>
        <end position="186"/>
    </location>
</feature>
<dbReference type="Gene3D" id="1.10.620.20">
    <property type="entry name" value="Ribonucleotide Reductase, subunit A"/>
    <property type="match status" value="1"/>
</dbReference>
<accession>A0A8J4FFK4</accession>
<feature type="compositionally biased region" description="Basic and acidic residues" evidence="2">
    <location>
        <begin position="87"/>
        <end position="100"/>
    </location>
</feature>
<comment type="similarity">
    <text evidence="1">Belongs to the ribonucleoside diphosphate reductase small chain family.</text>
</comment>
<sequence>MAAVAVAMGVVNAGTCTCSGRGVAHSVSNVERCTSGRQGPDAEPPIRAMPLGSPGLTSTMTTSMNACASEGVAKFSSVVESCSSGRQDSETHRPALEKSPESQGPGTPEKLELRSQPHSRCPSGVWTATHSEAERSSNACFSSASINNKSDEPERSASDPGEQVVFNADPGTGDKEASSQTGKSSKFTAEELEEAILRENPNRFTLFPIRYPDLWEYHKRAIASFWTVEEVDFTGDLYDWEEKLKDEERRFIKYVLAFFAASDGIVMENLAARFMSEVQVPEARAFYGFQIAMENVHSEMYSVLLDHYVRDPLERRQLFNAIQTIPTVGKKAEWALRWITSSNSFAERLVAFACVEGIHFSGSFCAIFWLKKRLLMPGLSFSNCLISRDEGLHCDFACCLYGHLKNHLSQEQVVTIVDEAVRLEDEFCTEALSCELLGMNADLMRQYIRFVADRLLLSLGYNKYYEASNPFDWMEMISLQSKANFFERRVGEYQRACVMTGDLATEKARDPSEYIFRTDCDF</sequence>
<dbReference type="Proteomes" id="UP000722791">
    <property type="component" value="Unassembled WGS sequence"/>
</dbReference>
<evidence type="ECO:0000313" key="3">
    <source>
        <dbReference type="EMBL" id="GIL70039.1"/>
    </source>
</evidence>
<dbReference type="SUPFAM" id="SSF47240">
    <property type="entry name" value="Ferritin-like"/>
    <property type="match status" value="1"/>
</dbReference>
<dbReference type="InterPro" id="IPR012348">
    <property type="entry name" value="RNR-like"/>
</dbReference>
<reference evidence="3" key="1">
    <citation type="journal article" date="2021" name="Proc. Natl. Acad. Sci. U.S.A.">
        <title>Three genomes in the algal genus Volvox reveal the fate of a haploid sex-determining region after a transition to homothallism.</title>
        <authorList>
            <person name="Yamamoto K."/>
            <person name="Hamaji T."/>
            <person name="Kawai-Toyooka H."/>
            <person name="Matsuzaki R."/>
            <person name="Takahashi F."/>
            <person name="Nishimura Y."/>
            <person name="Kawachi M."/>
            <person name="Noguchi H."/>
            <person name="Minakuchi Y."/>
            <person name="Umen J.G."/>
            <person name="Toyoda A."/>
            <person name="Nozaki H."/>
        </authorList>
    </citation>
    <scope>NUCLEOTIDE SEQUENCE</scope>
    <source>
        <strain evidence="4">NIES-3785</strain>
        <strain evidence="3">NIES-3786</strain>
    </source>
</reference>
<evidence type="ECO:0000313" key="4">
    <source>
        <dbReference type="EMBL" id="GIL97760.1"/>
    </source>
</evidence>
<dbReference type="InterPro" id="IPR030475">
    <property type="entry name" value="RNR_small_AS"/>
</dbReference>
<gene>
    <name evidence="3" type="ORF">Vretifemale_886</name>
    <name evidence="4" type="ORF">Vretimale_3322</name>
</gene>
<dbReference type="Proteomes" id="UP000747110">
    <property type="component" value="Unassembled WGS sequence"/>
</dbReference>
<dbReference type="GO" id="GO:0009263">
    <property type="term" value="P:deoxyribonucleotide biosynthetic process"/>
    <property type="evidence" value="ECO:0007669"/>
    <property type="project" value="InterPro"/>
</dbReference>
<dbReference type="PANTHER" id="PTHR23409:SF35">
    <property type="entry name" value="RIBONUCLEOSIDE-DIPHOSPHATE REDUCTASE SMALL CHAIN A"/>
    <property type="match status" value="1"/>
</dbReference>